<evidence type="ECO:0000313" key="7">
    <source>
        <dbReference type="EMBL" id="VDM65686.1"/>
    </source>
</evidence>
<comment type="subcellular location">
    <subcellularLocation>
        <location evidence="1">Nucleus</location>
    </subcellularLocation>
</comment>
<dbReference type="SUPFAM" id="SSF57903">
    <property type="entry name" value="FYVE/PHD zinc finger"/>
    <property type="match status" value="1"/>
</dbReference>
<dbReference type="Pfam" id="PF13832">
    <property type="entry name" value="zf-HC5HC2H_2"/>
    <property type="match status" value="1"/>
</dbReference>
<keyword evidence="3" id="KW-0677">Repeat</keyword>
<keyword evidence="5" id="KW-0862">Zinc</keyword>
<dbReference type="SUPFAM" id="SSF63748">
    <property type="entry name" value="Tudor/PWWP/MBT"/>
    <property type="match status" value="1"/>
</dbReference>
<dbReference type="Gene3D" id="3.30.40.10">
    <property type="entry name" value="Zinc/RING finger domain, C3HC4 (zinc finger)"/>
    <property type="match status" value="1"/>
</dbReference>
<dbReference type="InterPro" id="IPR050701">
    <property type="entry name" value="Histone_Mod_Regulator"/>
</dbReference>
<dbReference type="PROSITE" id="PS51805">
    <property type="entry name" value="EPHD"/>
    <property type="match status" value="1"/>
</dbReference>
<evidence type="ECO:0000313" key="8">
    <source>
        <dbReference type="Proteomes" id="UP000270094"/>
    </source>
</evidence>
<accession>A0A3P7I8A4</accession>
<dbReference type="InterPro" id="IPR040477">
    <property type="entry name" value="KDM4-like_Tudor"/>
</dbReference>
<dbReference type="InterPro" id="IPR034732">
    <property type="entry name" value="EPHD"/>
</dbReference>
<reference evidence="7 8" key="1">
    <citation type="submission" date="2018-11" db="EMBL/GenBank/DDBJ databases">
        <authorList>
            <consortium name="Pathogen Informatics"/>
        </authorList>
    </citation>
    <scope>NUCLEOTIDE SEQUENCE [LARGE SCALE GENOMIC DNA]</scope>
</reference>
<dbReference type="InterPro" id="IPR001965">
    <property type="entry name" value="Znf_PHD"/>
</dbReference>
<dbReference type="InterPro" id="IPR019787">
    <property type="entry name" value="Znf_PHD-finger"/>
</dbReference>
<dbReference type="GO" id="GO:0005634">
    <property type="term" value="C:nucleus"/>
    <property type="evidence" value="ECO:0007669"/>
    <property type="project" value="UniProtKB-SubCell"/>
</dbReference>
<dbReference type="GO" id="GO:0006357">
    <property type="term" value="P:regulation of transcription by RNA polymerase II"/>
    <property type="evidence" value="ECO:0007669"/>
    <property type="project" value="TreeGrafter"/>
</dbReference>
<proteinExistence type="predicted"/>
<dbReference type="PANTHER" id="PTHR13793:SF107">
    <property type="entry name" value="BROMODOMAIN-CONTAINING PROTEIN HOMOLOG"/>
    <property type="match status" value="1"/>
</dbReference>
<sequence>MAMDTLAVIRRGDVKTMMITAVDTQPIFIIFYFELSALLWASESVNFFAEKAFNQSAARSWPHCAVCQYFQPLHMSSFSREIPHKSARLAFGLCFAKDERRLPAVDLPEDVLITCSNCGVTVHPSCYGGPSNSAGTGEKSSNPICPLQAFIDDWRCLRCRDHDDIAIRGRSCHLCELRGGALVPCRAGADISAFVHTICAIFNRASANAVPCSKYLPRDYVLAMGDEYESSRYQCDLCGISREGLIRCSACDEDDDPILAHVTCARQAGFLFERRTYPQITAMVCDRHQVCEIGPLMDIDLGDTVIAWMDGGALVRQGTVDRLVLRTQLTVDFEDGSVSDNALPSDIVLCSCIRRKKCSDGQHQPGSRVKVRWNDGELYDAYYRCTLKAVEYTVVFRDGTSARLPRSDIYGAADAVPQEVRRRLRKFEGANSASLCFT</sequence>
<dbReference type="PANTHER" id="PTHR13793">
    <property type="entry name" value="PHD FINGER PROTEINS"/>
    <property type="match status" value="1"/>
</dbReference>
<dbReference type="InterPro" id="IPR011011">
    <property type="entry name" value="Znf_FYVE_PHD"/>
</dbReference>
<evidence type="ECO:0000256" key="5">
    <source>
        <dbReference type="ARBA" id="ARBA00022833"/>
    </source>
</evidence>
<dbReference type="CDD" id="cd20392">
    <property type="entry name" value="Tudor_JMJD2_rpt2"/>
    <property type="match status" value="1"/>
</dbReference>
<dbReference type="InterPro" id="IPR019786">
    <property type="entry name" value="Zinc_finger_PHD-type_CS"/>
</dbReference>
<dbReference type="SMART" id="SM00249">
    <property type="entry name" value="PHD"/>
    <property type="match status" value="2"/>
</dbReference>
<evidence type="ECO:0000256" key="1">
    <source>
        <dbReference type="ARBA" id="ARBA00004123"/>
    </source>
</evidence>
<keyword evidence="8" id="KW-1185">Reference proteome</keyword>
<dbReference type="OrthoDB" id="9547406at2759"/>
<gene>
    <name evidence="7" type="ORF">SVUK_LOCUS684</name>
</gene>
<name>A0A3P7I8A4_STRVU</name>
<keyword evidence="4" id="KW-0863">Zinc-finger</keyword>
<protein>
    <recommendedName>
        <fullName evidence="6">PHD-type domain-containing protein</fullName>
    </recommendedName>
</protein>
<dbReference type="InterPro" id="IPR013083">
    <property type="entry name" value="Znf_RING/FYVE/PHD"/>
</dbReference>
<evidence type="ECO:0000256" key="3">
    <source>
        <dbReference type="ARBA" id="ARBA00022737"/>
    </source>
</evidence>
<evidence type="ECO:0000259" key="6">
    <source>
        <dbReference type="PROSITE" id="PS51805"/>
    </source>
</evidence>
<dbReference type="Proteomes" id="UP000270094">
    <property type="component" value="Unassembled WGS sequence"/>
</dbReference>
<organism evidence="7 8">
    <name type="scientific">Strongylus vulgaris</name>
    <name type="common">Blood worm</name>
    <dbReference type="NCBI Taxonomy" id="40348"/>
    <lineage>
        <taxon>Eukaryota</taxon>
        <taxon>Metazoa</taxon>
        <taxon>Ecdysozoa</taxon>
        <taxon>Nematoda</taxon>
        <taxon>Chromadorea</taxon>
        <taxon>Rhabditida</taxon>
        <taxon>Rhabditina</taxon>
        <taxon>Rhabditomorpha</taxon>
        <taxon>Strongyloidea</taxon>
        <taxon>Strongylidae</taxon>
        <taxon>Strongylus</taxon>
    </lineage>
</organism>
<dbReference type="Gene3D" id="2.30.30.140">
    <property type="match status" value="1"/>
</dbReference>
<dbReference type="EMBL" id="UYYB01001204">
    <property type="protein sequence ID" value="VDM65686.1"/>
    <property type="molecule type" value="Genomic_DNA"/>
</dbReference>
<evidence type="ECO:0000256" key="4">
    <source>
        <dbReference type="ARBA" id="ARBA00022771"/>
    </source>
</evidence>
<dbReference type="AlphaFoldDB" id="A0A3P7I8A4"/>
<feature type="domain" description="PHD-type" evidence="6">
    <location>
        <begin position="169"/>
        <end position="289"/>
    </location>
</feature>
<dbReference type="Pfam" id="PF18104">
    <property type="entry name" value="Tudor_2"/>
    <property type="match status" value="1"/>
</dbReference>
<dbReference type="Gene3D" id="3.10.330.70">
    <property type="match status" value="1"/>
</dbReference>
<evidence type="ECO:0000256" key="2">
    <source>
        <dbReference type="ARBA" id="ARBA00022723"/>
    </source>
</evidence>
<dbReference type="PROSITE" id="PS01359">
    <property type="entry name" value="ZF_PHD_1"/>
    <property type="match status" value="1"/>
</dbReference>
<dbReference type="GO" id="GO:0008270">
    <property type="term" value="F:zinc ion binding"/>
    <property type="evidence" value="ECO:0007669"/>
    <property type="project" value="UniProtKB-KW"/>
</dbReference>
<keyword evidence="2" id="KW-0479">Metal-binding</keyword>
<dbReference type="Pfam" id="PF13831">
    <property type="entry name" value="PHD_2"/>
    <property type="match status" value="1"/>
</dbReference>